<proteinExistence type="inferred from homology"/>
<dbReference type="Gene3D" id="3.30.560.10">
    <property type="entry name" value="Glucose Oxidase, domain 3"/>
    <property type="match status" value="2"/>
</dbReference>
<dbReference type="PANTHER" id="PTHR11552:SF201">
    <property type="entry name" value="GLUCOSE-METHANOL-CHOLINE OXIDOREDUCTASE N-TERMINAL DOMAIN-CONTAINING PROTEIN"/>
    <property type="match status" value="1"/>
</dbReference>
<dbReference type="GO" id="GO:0050660">
    <property type="term" value="F:flavin adenine dinucleotide binding"/>
    <property type="evidence" value="ECO:0007669"/>
    <property type="project" value="InterPro"/>
</dbReference>
<keyword evidence="3" id="KW-0285">Flavoprotein</keyword>
<keyword evidence="8" id="KW-1185">Reference proteome</keyword>
<protein>
    <recommendedName>
        <fullName evidence="6">Glucose-methanol-choline oxidoreductase N-terminal domain-containing protein</fullName>
    </recommendedName>
</protein>
<name>A0AAD4NMR9_9PLEO</name>
<dbReference type="InterPro" id="IPR012132">
    <property type="entry name" value="GMC_OxRdtase"/>
</dbReference>
<dbReference type="Pfam" id="PF00732">
    <property type="entry name" value="GMC_oxred_N"/>
    <property type="match status" value="1"/>
</dbReference>
<comment type="cofactor">
    <cofactor evidence="1">
        <name>FAD</name>
        <dbReference type="ChEBI" id="CHEBI:57692"/>
    </cofactor>
</comment>
<dbReference type="GO" id="GO:0016614">
    <property type="term" value="F:oxidoreductase activity, acting on CH-OH group of donors"/>
    <property type="evidence" value="ECO:0007669"/>
    <property type="project" value="InterPro"/>
</dbReference>
<evidence type="ECO:0000256" key="3">
    <source>
        <dbReference type="ARBA" id="ARBA00022630"/>
    </source>
</evidence>
<evidence type="ECO:0000313" key="8">
    <source>
        <dbReference type="Proteomes" id="UP001199106"/>
    </source>
</evidence>
<dbReference type="EMBL" id="JAANER010000004">
    <property type="protein sequence ID" value="KAG9191436.1"/>
    <property type="molecule type" value="Genomic_DNA"/>
</dbReference>
<keyword evidence="5" id="KW-0560">Oxidoreductase</keyword>
<dbReference type="SUPFAM" id="SSF54373">
    <property type="entry name" value="FAD-linked reductases, C-terminal domain"/>
    <property type="match status" value="1"/>
</dbReference>
<dbReference type="Proteomes" id="UP001199106">
    <property type="component" value="Unassembled WGS sequence"/>
</dbReference>
<keyword evidence="4" id="KW-0274">FAD</keyword>
<evidence type="ECO:0000259" key="6">
    <source>
        <dbReference type="Pfam" id="PF00732"/>
    </source>
</evidence>
<evidence type="ECO:0000256" key="5">
    <source>
        <dbReference type="ARBA" id="ARBA00023002"/>
    </source>
</evidence>
<dbReference type="AlphaFoldDB" id="A0AAD4NMR9"/>
<feature type="domain" description="Glucose-methanol-choline oxidoreductase N-terminal" evidence="6">
    <location>
        <begin position="21"/>
        <end position="133"/>
    </location>
</feature>
<organism evidence="7 8">
    <name type="scientific">Alternaria panax</name>
    <dbReference type="NCBI Taxonomy" id="48097"/>
    <lineage>
        <taxon>Eukaryota</taxon>
        <taxon>Fungi</taxon>
        <taxon>Dikarya</taxon>
        <taxon>Ascomycota</taxon>
        <taxon>Pezizomycotina</taxon>
        <taxon>Dothideomycetes</taxon>
        <taxon>Pleosporomycetidae</taxon>
        <taxon>Pleosporales</taxon>
        <taxon>Pleosporineae</taxon>
        <taxon>Pleosporaceae</taxon>
        <taxon>Alternaria</taxon>
        <taxon>Alternaria sect. Panax</taxon>
    </lineage>
</organism>
<sequence>MMGEEVMSSFKQTCGVLDLPLNEEPNTGSMRGLTVFPKTIEQADNFKEDAGRAYYWLVSKRPNLDSYLESFVENMIWHPEWKNGDIGRTTSNVIFVGANGMRSTIIANREVILSAGSLRSPLLLERSVVGNPSTNFTSLGGYAAYFNVEGAFGQDLAAFNASIASSLKHYTERTANVSGVIDSVVTEKLFRMQCDLIFKNKIPISDFIVSPAGTSPITIEYWGLLPFSCGSIHINSSNASAPANINPNYFMLDYDMY</sequence>
<gene>
    <name evidence="7" type="ORF">G6011_09524</name>
</gene>
<dbReference type="SUPFAM" id="SSF51905">
    <property type="entry name" value="FAD/NAD(P)-binding domain"/>
    <property type="match status" value="1"/>
</dbReference>
<evidence type="ECO:0000313" key="7">
    <source>
        <dbReference type="EMBL" id="KAG9191436.1"/>
    </source>
</evidence>
<accession>A0AAD4NMR9</accession>
<dbReference type="InterPro" id="IPR036188">
    <property type="entry name" value="FAD/NAD-bd_sf"/>
</dbReference>
<comment type="similarity">
    <text evidence="2">Belongs to the GMC oxidoreductase family.</text>
</comment>
<dbReference type="InterPro" id="IPR000172">
    <property type="entry name" value="GMC_OxRdtase_N"/>
</dbReference>
<evidence type="ECO:0000256" key="1">
    <source>
        <dbReference type="ARBA" id="ARBA00001974"/>
    </source>
</evidence>
<comment type="caution">
    <text evidence="7">The sequence shown here is derived from an EMBL/GenBank/DDBJ whole genome shotgun (WGS) entry which is preliminary data.</text>
</comment>
<evidence type="ECO:0000256" key="4">
    <source>
        <dbReference type="ARBA" id="ARBA00022827"/>
    </source>
</evidence>
<dbReference type="InterPro" id="IPR027424">
    <property type="entry name" value="Glucose_Oxidase_domain_2"/>
</dbReference>
<dbReference type="Gene3D" id="4.10.450.10">
    <property type="entry name" value="Glucose Oxidase, domain 2"/>
    <property type="match status" value="1"/>
</dbReference>
<dbReference type="PANTHER" id="PTHR11552">
    <property type="entry name" value="GLUCOSE-METHANOL-CHOLINE GMC OXIDOREDUCTASE"/>
    <property type="match status" value="1"/>
</dbReference>
<evidence type="ECO:0000256" key="2">
    <source>
        <dbReference type="ARBA" id="ARBA00010790"/>
    </source>
</evidence>
<dbReference type="Gene3D" id="3.50.50.60">
    <property type="entry name" value="FAD/NAD(P)-binding domain"/>
    <property type="match status" value="2"/>
</dbReference>
<reference evidence="7" key="1">
    <citation type="submission" date="2021-07" db="EMBL/GenBank/DDBJ databases">
        <title>Genome Resource of American Ginseng Black Spot Pathogen Alternaria panax.</title>
        <authorList>
            <person name="Qiu C."/>
            <person name="Wang W."/>
            <person name="Liu Z."/>
        </authorList>
    </citation>
    <scope>NUCLEOTIDE SEQUENCE</scope>
    <source>
        <strain evidence="7">BNCC115425</strain>
    </source>
</reference>